<organism evidence="1 2">
    <name type="scientific">Pseudomonas putida</name>
    <name type="common">Arthrobacter siderocapsulatus</name>
    <dbReference type="NCBI Taxonomy" id="303"/>
    <lineage>
        <taxon>Bacteria</taxon>
        <taxon>Pseudomonadati</taxon>
        <taxon>Pseudomonadota</taxon>
        <taxon>Gammaproteobacteria</taxon>
        <taxon>Pseudomonadales</taxon>
        <taxon>Pseudomonadaceae</taxon>
        <taxon>Pseudomonas</taxon>
    </lineage>
</organism>
<proteinExistence type="predicted"/>
<dbReference type="RefSeq" id="WP_156858542.1">
    <property type="nucleotide sequence ID" value="NZ_WOWR01000005.1"/>
</dbReference>
<protein>
    <submittedName>
        <fullName evidence="1">Uncharacterized protein</fullName>
    </submittedName>
</protein>
<name>A0A7V8J550_PSEPU</name>
<sequence length="131" mass="14178">MTVIQTMRVGSLELRKTATGWEYLSEGVGNEPDLWCDATAALGPFSNSGAGALLDELLAARQETALRADAVCRNCAYWTSDGYCDFIDTIQGERVADTTGCQIIAVVHDDSGLYTQLKTGPDFSCPSFSRR</sequence>
<reference evidence="1 2" key="1">
    <citation type="submission" date="2019-12" db="EMBL/GenBank/DDBJ databases">
        <authorList>
            <person name="Woiski C."/>
        </authorList>
    </citation>
    <scope>NUCLEOTIDE SEQUENCE [LARGE SCALE GENOMIC DNA]</scope>
    <source>
        <strain evidence="1 2">BOE100</strain>
    </source>
</reference>
<comment type="caution">
    <text evidence="1">The sequence shown here is derived from an EMBL/GenBank/DDBJ whole genome shotgun (WGS) entry which is preliminary data.</text>
</comment>
<gene>
    <name evidence="1" type="ORF">GN299_06035</name>
</gene>
<accession>A0A7V8J550</accession>
<evidence type="ECO:0000313" key="1">
    <source>
        <dbReference type="EMBL" id="KAF0255648.1"/>
    </source>
</evidence>
<dbReference type="AlphaFoldDB" id="A0A7V8J550"/>
<dbReference type="EMBL" id="WOWR01000005">
    <property type="protein sequence ID" value="KAF0255648.1"/>
    <property type="molecule type" value="Genomic_DNA"/>
</dbReference>
<dbReference type="Proteomes" id="UP000442695">
    <property type="component" value="Unassembled WGS sequence"/>
</dbReference>
<evidence type="ECO:0000313" key="2">
    <source>
        <dbReference type="Proteomes" id="UP000442695"/>
    </source>
</evidence>